<protein>
    <recommendedName>
        <fullName evidence="2">Ubiquitin 3 binding protein But2 C-terminal domain-containing protein</fullName>
    </recommendedName>
</protein>
<proteinExistence type="predicted"/>
<feature type="domain" description="Ubiquitin 3 binding protein But2 C-terminal" evidence="2">
    <location>
        <begin position="38"/>
        <end position="175"/>
    </location>
</feature>
<dbReference type="STRING" id="454130.A0A0U5GMR0"/>
<dbReference type="AlphaFoldDB" id="A0A0U5GMR0"/>
<gene>
    <name evidence="3" type="ORF">ASPCAL03211</name>
</gene>
<accession>A0A0U5GMR0</accession>
<organism evidence="3 4">
    <name type="scientific">Aspergillus calidoustus</name>
    <dbReference type="NCBI Taxonomy" id="454130"/>
    <lineage>
        <taxon>Eukaryota</taxon>
        <taxon>Fungi</taxon>
        <taxon>Dikarya</taxon>
        <taxon>Ascomycota</taxon>
        <taxon>Pezizomycotina</taxon>
        <taxon>Eurotiomycetes</taxon>
        <taxon>Eurotiomycetidae</taxon>
        <taxon>Eurotiales</taxon>
        <taxon>Aspergillaceae</taxon>
        <taxon>Aspergillus</taxon>
        <taxon>Aspergillus subgen. Nidulantes</taxon>
    </lineage>
</organism>
<name>A0A0U5GMR0_ASPCI</name>
<dbReference type="OMA" id="WAYCPAP"/>
<evidence type="ECO:0000313" key="4">
    <source>
        <dbReference type="Proteomes" id="UP000054771"/>
    </source>
</evidence>
<sequence>MHLLKTASLLLSALTTLVAAIPAPSACTTITPVYARVDEAQPVQSYLPDFRISQEAGGTKKQDTFVEFTVPPGSWGCTLSYYFPAGYAINTVGLAPVEFFSVSGPLSRSPRGIDISWAYCPAPISMVGTVKFESSPSQGTSRVVNSFACASTMTYRLSISKGYTGKTSVGFVQSASAGLRLSYNC</sequence>
<keyword evidence="1" id="KW-0732">Signal</keyword>
<feature type="signal peptide" evidence="1">
    <location>
        <begin position="1"/>
        <end position="20"/>
    </location>
</feature>
<dbReference type="EMBL" id="CDMC01000002">
    <property type="protein sequence ID" value="CEN60778.1"/>
    <property type="molecule type" value="Genomic_DNA"/>
</dbReference>
<evidence type="ECO:0000313" key="3">
    <source>
        <dbReference type="EMBL" id="CEN60778.1"/>
    </source>
</evidence>
<keyword evidence="4" id="KW-1185">Reference proteome</keyword>
<feature type="chain" id="PRO_5006858034" description="Ubiquitin 3 binding protein But2 C-terminal domain-containing protein" evidence="1">
    <location>
        <begin position="21"/>
        <end position="185"/>
    </location>
</feature>
<evidence type="ECO:0000256" key="1">
    <source>
        <dbReference type="SAM" id="SignalP"/>
    </source>
</evidence>
<reference evidence="4" key="1">
    <citation type="journal article" date="2016" name="Genome Announc.">
        <title>Draft genome sequences of fungus Aspergillus calidoustus.</title>
        <authorList>
            <person name="Horn F."/>
            <person name="Linde J."/>
            <person name="Mattern D.J."/>
            <person name="Walther G."/>
            <person name="Guthke R."/>
            <person name="Scherlach K."/>
            <person name="Martin K."/>
            <person name="Brakhage A.A."/>
            <person name="Petzke L."/>
            <person name="Valiante V."/>
        </authorList>
    </citation>
    <scope>NUCLEOTIDE SEQUENCE [LARGE SCALE GENOMIC DNA]</scope>
    <source>
        <strain evidence="4">SF006504</strain>
    </source>
</reference>
<dbReference type="Pfam" id="PF09792">
    <property type="entry name" value="But2"/>
    <property type="match status" value="1"/>
</dbReference>
<evidence type="ECO:0000259" key="2">
    <source>
        <dbReference type="Pfam" id="PF09792"/>
    </source>
</evidence>
<dbReference type="OrthoDB" id="5308323at2759"/>
<dbReference type="InterPro" id="IPR018620">
    <property type="entry name" value="Ubiquitin3-bd_protein_But2_C"/>
</dbReference>
<dbReference type="Proteomes" id="UP000054771">
    <property type="component" value="Unassembled WGS sequence"/>
</dbReference>